<dbReference type="InterPro" id="IPR013320">
    <property type="entry name" value="ConA-like_dom_sf"/>
</dbReference>
<evidence type="ECO:0000256" key="5">
    <source>
        <dbReference type="ARBA" id="ARBA00023288"/>
    </source>
</evidence>
<proteinExistence type="inferred from homology"/>
<evidence type="ECO:0000313" key="8">
    <source>
        <dbReference type="EMBL" id="GAQ09479.1"/>
    </source>
</evidence>
<dbReference type="GO" id="GO:0005975">
    <property type="term" value="P:carbohydrate metabolic process"/>
    <property type="evidence" value="ECO:0007669"/>
    <property type="project" value="InterPro"/>
</dbReference>
<evidence type="ECO:0000256" key="6">
    <source>
        <dbReference type="SAM" id="MobiDB-lite"/>
    </source>
</evidence>
<dbReference type="Proteomes" id="UP000051487">
    <property type="component" value="Unassembled WGS sequence"/>
</dbReference>
<keyword evidence="3" id="KW-1003">Cell membrane</keyword>
<dbReference type="PROSITE" id="PS51762">
    <property type="entry name" value="GH16_2"/>
    <property type="match status" value="1"/>
</dbReference>
<dbReference type="InterPro" id="IPR000757">
    <property type="entry name" value="Beta-glucanase-like"/>
</dbReference>
<dbReference type="PANTHER" id="PTHR10963">
    <property type="entry name" value="GLYCOSYL HYDROLASE-RELATED"/>
    <property type="match status" value="1"/>
</dbReference>
<organism evidence="8 9">
    <name type="scientific">Aspergillus lentulus</name>
    <dbReference type="NCBI Taxonomy" id="293939"/>
    <lineage>
        <taxon>Eukaryota</taxon>
        <taxon>Fungi</taxon>
        <taxon>Dikarya</taxon>
        <taxon>Ascomycota</taxon>
        <taxon>Pezizomycotina</taxon>
        <taxon>Eurotiomycetes</taxon>
        <taxon>Eurotiomycetidae</taxon>
        <taxon>Eurotiales</taxon>
        <taxon>Aspergillaceae</taxon>
        <taxon>Aspergillus</taxon>
        <taxon>Aspergillus subgen. Fumigati</taxon>
    </lineage>
</organism>
<reference evidence="8 9" key="1">
    <citation type="submission" date="2015-11" db="EMBL/GenBank/DDBJ databases">
        <title>Aspergillus lentulus strain IFM 54703T.</title>
        <authorList>
            <person name="Kusuya Y."/>
            <person name="Sakai K."/>
            <person name="Kamei K."/>
            <person name="Takahashi H."/>
            <person name="Yaguchi T."/>
        </authorList>
    </citation>
    <scope>NUCLEOTIDE SEQUENCE [LARGE SCALE GENOMIC DNA]</scope>
    <source>
        <strain evidence="8 9">IFM 54703</strain>
    </source>
</reference>
<evidence type="ECO:0000256" key="2">
    <source>
        <dbReference type="ARBA" id="ARBA00006865"/>
    </source>
</evidence>
<evidence type="ECO:0000256" key="3">
    <source>
        <dbReference type="ARBA" id="ARBA00022475"/>
    </source>
</evidence>
<dbReference type="InterPro" id="IPR050546">
    <property type="entry name" value="Glycosyl_Hydrlase_16"/>
</dbReference>
<evidence type="ECO:0000256" key="1">
    <source>
        <dbReference type="ARBA" id="ARBA00004609"/>
    </source>
</evidence>
<gene>
    <name evidence="8" type="ORF">ALT_6800</name>
</gene>
<evidence type="ECO:0000313" key="9">
    <source>
        <dbReference type="Proteomes" id="UP000051487"/>
    </source>
</evidence>
<dbReference type="Gene3D" id="2.60.120.200">
    <property type="match status" value="1"/>
</dbReference>
<dbReference type="PANTHER" id="PTHR10963:SF55">
    <property type="entry name" value="GLYCOSIDE HYDROLASE FAMILY 16 PROTEIN"/>
    <property type="match status" value="1"/>
</dbReference>
<keyword evidence="4" id="KW-0472">Membrane</keyword>
<comment type="similarity">
    <text evidence="2">Belongs to the glycosyl hydrolase 16 family.</text>
</comment>
<keyword evidence="4" id="KW-0336">GPI-anchor</keyword>
<comment type="caution">
    <text evidence="8">The sequence shown here is derived from an EMBL/GenBank/DDBJ whole genome shotgun (WGS) entry which is preliminary data.</text>
</comment>
<dbReference type="GO" id="GO:0004553">
    <property type="term" value="F:hydrolase activity, hydrolyzing O-glycosyl compounds"/>
    <property type="evidence" value="ECO:0007669"/>
    <property type="project" value="InterPro"/>
</dbReference>
<keyword evidence="5" id="KW-0449">Lipoprotein</keyword>
<evidence type="ECO:0000256" key="4">
    <source>
        <dbReference type="ARBA" id="ARBA00022622"/>
    </source>
</evidence>
<dbReference type="EMBL" id="BCLY01000012">
    <property type="protein sequence ID" value="GAQ09479.1"/>
    <property type="molecule type" value="Genomic_DNA"/>
</dbReference>
<protein>
    <submittedName>
        <fullName evidence="8">Beta-1,3-glucan-binding protein</fullName>
    </submittedName>
</protein>
<dbReference type="AlphaFoldDB" id="A0AAN4PNX5"/>
<sequence length="365" mass="39966">MLRAFDPPQTSVESPAQGVAQLDVSTPPLSNEFPQKHYVPDSMPAYRYPSRLALLHRVPGNVIRDSQRARLGRVGVAAQTLPDRHNDIQTERAEAATNLQSIRRTSNVTLRRGDRGRVVHYRRAAEALRSELHACVGEAGLGAGGLVGLHRVAGDENGGFQGAVVGVVRVAAEGAPAEGRVDAAEIAVYRTGSFDWTTADPRNFFISHRHSSWMGVSQPLLARVLSLTSDSNVTAGQIINPVRSARLTTAGKKTIKYGRVEVVTKLPTGDWLWPAICGEIDIAESRGNDAERYPSGRNIISSSMHWGTTYDKDAYLLSMGEWGSKRTKYSDGLHTFGLEWSEKYLFTWLDGRLRGIMGILALYTG</sequence>
<dbReference type="SUPFAM" id="SSF49899">
    <property type="entry name" value="Concanavalin A-like lectins/glucanases"/>
    <property type="match status" value="1"/>
</dbReference>
<evidence type="ECO:0000259" key="7">
    <source>
        <dbReference type="PROSITE" id="PS51762"/>
    </source>
</evidence>
<feature type="domain" description="GH16" evidence="7">
    <location>
        <begin position="170"/>
        <end position="365"/>
    </location>
</feature>
<comment type="subcellular location">
    <subcellularLocation>
        <location evidence="1">Cell membrane</location>
        <topology evidence="1">Lipid-anchor</topology>
        <topology evidence="1">GPI-anchor</topology>
    </subcellularLocation>
</comment>
<name>A0AAN4PNX5_ASPLE</name>
<feature type="region of interest" description="Disordered" evidence="6">
    <location>
        <begin position="1"/>
        <end position="29"/>
    </location>
</feature>
<keyword evidence="4" id="KW-0325">Glycoprotein</keyword>
<dbReference type="GO" id="GO:0098552">
    <property type="term" value="C:side of membrane"/>
    <property type="evidence" value="ECO:0007669"/>
    <property type="project" value="UniProtKB-KW"/>
</dbReference>
<accession>A0AAN4PNX5</accession>
<dbReference type="GO" id="GO:0005886">
    <property type="term" value="C:plasma membrane"/>
    <property type="evidence" value="ECO:0007669"/>
    <property type="project" value="UniProtKB-SubCell"/>
</dbReference>